<organism evidence="2 3">
    <name type="scientific">Oleoguttula mirabilis</name>
    <dbReference type="NCBI Taxonomy" id="1507867"/>
    <lineage>
        <taxon>Eukaryota</taxon>
        <taxon>Fungi</taxon>
        <taxon>Dikarya</taxon>
        <taxon>Ascomycota</taxon>
        <taxon>Pezizomycotina</taxon>
        <taxon>Dothideomycetes</taxon>
        <taxon>Dothideomycetidae</taxon>
        <taxon>Mycosphaerellales</taxon>
        <taxon>Teratosphaeriaceae</taxon>
        <taxon>Oleoguttula</taxon>
    </lineage>
</organism>
<dbReference type="AlphaFoldDB" id="A0AAV9JV78"/>
<protein>
    <submittedName>
        <fullName evidence="2">Uncharacterized protein</fullName>
    </submittedName>
</protein>
<accession>A0AAV9JV78</accession>
<dbReference type="EMBL" id="JAVFHQ010000004">
    <property type="protein sequence ID" value="KAK4549581.1"/>
    <property type="molecule type" value="Genomic_DNA"/>
</dbReference>
<feature type="compositionally biased region" description="Basic and acidic residues" evidence="1">
    <location>
        <begin position="45"/>
        <end position="75"/>
    </location>
</feature>
<proteinExistence type="predicted"/>
<gene>
    <name evidence="2" type="ORF">LTR36_006578</name>
</gene>
<dbReference type="Proteomes" id="UP001324427">
    <property type="component" value="Unassembled WGS sequence"/>
</dbReference>
<reference evidence="2 3" key="1">
    <citation type="submission" date="2021-11" db="EMBL/GenBank/DDBJ databases">
        <title>Black yeast isolated from Biological Soil Crust.</title>
        <authorList>
            <person name="Kurbessoian T."/>
        </authorList>
    </citation>
    <scope>NUCLEOTIDE SEQUENCE [LARGE SCALE GENOMIC DNA]</scope>
    <source>
        <strain evidence="2 3">CCFEE 5522</strain>
    </source>
</reference>
<comment type="caution">
    <text evidence="2">The sequence shown here is derived from an EMBL/GenBank/DDBJ whole genome shotgun (WGS) entry which is preliminary data.</text>
</comment>
<sequence>MPPKKGAAKKTAKPKAAKPAGKARKQADAPKEEAIAEEPTMISGKGKDEAPADAKPDGKPSKKRKNAAESDEPQKAARRSGRGTAKSQPSQQQLLNYMLSTDAEELCRPEDESADIHERGDIRTYSSSALNPFEELLCAVVLSRPISHRLGLRSIRTILNEPYSFISAKAVQDAGSEKHHQALWEARTQHKAKTAENIGHIGDVVLSKFTASDDKEGTQLQKVRDDCEQDVSKERDYLQANIKGLGKTGLDIFFRRVQWLWTEAYPFVDERTMHALHKLGLPEAGEELIEVIEEHWSTLNTKQLAGDDEAARKRRALVTILERATGSDLEGKHEALGDAAATC</sequence>
<feature type="region of interest" description="Disordered" evidence="1">
    <location>
        <begin position="1"/>
        <end position="92"/>
    </location>
</feature>
<feature type="compositionally biased region" description="Basic and acidic residues" evidence="1">
    <location>
        <begin position="25"/>
        <end position="34"/>
    </location>
</feature>
<keyword evidence="3" id="KW-1185">Reference proteome</keyword>
<name>A0AAV9JV78_9PEZI</name>
<feature type="compositionally biased region" description="Basic residues" evidence="1">
    <location>
        <begin position="1"/>
        <end position="24"/>
    </location>
</feature>
<evidence type="ECO:0000313" key="3">
    <source>
        <dbReference type="Proteomes" id="UP001324427"/>
    </source>
</evidence>
<evidence type="ECO:0000256" key="1">
    <source>
        <dbReference type="SAM" id="MobiDB-lite"/>
    </source>
</evidence>
<evidence type="ECO:0000313" key="2">
    <source>
        <dbReference type="EMBL" id="KAK4549581.1"/>
    </source>
</evidence>